<evidence type="ECO:0000313" key="2">
    <source>
        <dbReference type="Proteomes" id="UP000009168"/>
    </source>
</evidence>
<keyword evidence="2" id="KW-1185">Reference proteome</keyword>
<name>W7XDM2_TETTS</name>
<dbReference type="KEGG" id="tet:TTHERM_000227659"/>
<organism evidence="1 2">
    <name type="scientific">Tetrahymena thermophila (strain SB210)</name>
    <dbReference type="NCBI Taxonomy" id="312017"/>
    <lineage>
        <taxon>Eukaryota</taxon>
        <taxon>Sar</taxon>
        <taxon>Alveolata</taxon>
        <taxon>Ciliophora</taxon>
        <taxon>Intramacronucleata</taxon>
        <taxon>Oligohymenophorea</taxon>
        <taxon>Hymenostomatida</taxon>
        <taxon>Tetrahymenina</taxon>
        <taxon>Tetrahymenidae</taxon>
        <taxon>Tetrahymena</taxon>
    </lineage>
</organism>
<dbReference type="EMBL" id="GG662718">
    <property type="protein sequence ID" value="EWS74748.1"/>
    <property type="molecule type" value="Genomic_DNA"/>
</dbReference>
<reference evidence="2" key="1">
    <citation type="journal article" date="2006" name="PLoS Biol.">
        <title>Macronuclear genome sequence of the ciliate Tetrahymena thermophila, a model eukaryote.</title>
        <authorList>
            <person name="Eisen J.A."/>
            <person name="Coyne R.S."/>
            <person name="Wu M."/>
            <person name="Wu D."/>
            <person name="Thiagarajan M."/>
            <person name="Wortman J.R."/>
            <person name="Badger J.H."/>
            <person name="Ren Q."/>
            <person name="Amedeo P."/>
            <person name="Jones K.M."/>
            <person name="Tallon L.J."/>
            <person name="Delcher A.L."/>
            <person name="Salzberg S.L."/>
            <person name="Silva J.C."/>
            <person name="Haas B.J."/>
            <person name="Majoros W.H."/>
            <person name="Farzad M."/>
            <person name="Carlton J.M."/>
            <person name="Smith R.K. Jr."/>
            <person name="Garg J."/>
            <person name="Pearlman R.E."/>
            <person name="Karrer K.M."/>
            <person name="Sun L."/>
            <person name="Manning G."/>
            <person name="Elde N.C."/>
            <person name="Turkewitz A.P."/>
            <person name="Asai D.J."/>
            <person name="Wilkes D.E."/>
            <person name="Wang Y."/>
            <person name="Cai H."/>
            <person name="Collins K."/>
            <person name="Stewart B.A."/>
            <person name="Lee S.R."/>
            <person name="Wilamowska K."/>
            <person name="Weinberg Z."/>
            <person name="Ruzzo W.L."/>
            <person name="Wloga D."/>
            <person name="Gaertig J."/>
            <person name="Frankel J."/>
            <person name="Tsao C.-C."/>
            <person name="Gorovsky M.A."/>
            <person name="Keeling P.J."/>
            <person name="Waller R.F."/>
            <person name="Patron N.J."/>
            <person name="Cherry J.M."/>
            <person name="Stover N.A."/>
            <person name="Krieger C.J."/>
            <person name="del Toro C."/>
            <person name="Ryder H.F."/>
            <person name="Williamson S.C."/>
            <person name="Barbeau R.A."/>
            <person name="Hamilton E.P."/>
            <person name="Orias E."/>
        </authorList>
    </citation>
    <scope>NUCLEOTIDE SEQUENCE [LARGE SCALE GENOMIC DNA]</scope>
    <source>
        <strain evidence="2">SB210</strain>
    </source>
</reference>
<dbReference type="RefSeq" id="XP_012652749.1">
    <property type="nucleotide sequence ID" value="XM_012797295.1"/>
</dbReference>
<gene>
    <name evidence="1" type="ORF">TTHERM_000227659</name>
</gene>
<protein>
    <submittedName>
        <fullName evidence="1">Uncharacterized protein</fullName>
    </submittedName>
</protein>
<sequence length="88" mass="10531">MQVLSLDSLYFFYLLKLCKRANVIQIKSKKISHITAYCQKFNQIKITFLVFTSSNPYNQSKADWHKYLIIQKVNFQIEFNQISNIDEF</sequence>
<dbReference type="Proteomes" id="UP000009168">
    <property type="component" value="Unassembled WGS sequence"/>
</dbReference>
<evidence type="ECO:0000313" key="1">
    <source>
        <dbReference type="EMBL" id="EWS74748.1"/>
    </source>
</evidence>
<dbReference type="AlphaFoldDB" id="W7XDM2"/>
<dbReference type="InParanoid" id="W7XDM2"/>
<accession>W7XDM2</accession>
<dbReference type="GeneID" id="24437922"/>
<proteinExistence type="predicted"/>